<comment type="caution">
    <text evidence="1">The sequence shown here is derived from an EMBL/GenBank/DDBJ whole genome shotgun (WGS) entry which is preliminary data.</text>
</comment>
<dbReference type="AlphaFoldDB" id="A0A8T0XBZ9"/>
<sequence length="325" mass="33224">MSVKQQPPPSSSSTAAAFYATLARGLDDLDRSLASSAFLSLPSLRAALALLRAAHAGLARLVASLHLPGGAAWLDEYMDEASRLCDACRALRVGAAAVEGFAGSAAQLASLLMQATPSSPHLSRQVARAICVCRREAMALKEENRALVEARAEALALRLSEGVPADAKLGGFNGFRGVLCATRMLTSFLLTLLSWGVLHYRADPASAGAGAGAAGDCAAYFGAAFAAALARAQQRAAAEAGRSVAAAGGGAGVMMHEFRRACAAVEEAKEAAERGGDVAAAAAEVGLRAGALRAACEDVLALIDDLFDEVVEARKKLLDLCSGGN</sequence>
<evidence type="ECO:0000313" key="2">
    <source>
        <dbReference type="Proteomes" id="UP000823388"/>
    </source>
</evidence>
<name>A0A8T0XBZ9_PANVG</name>
<evidence type="ECO:0000313" key="1">
    <source>
        <dbReference type="EMBL" id="KAG2659022.1"/>
    </source>
</evidence>
<keyword evidence="2" id="KW-1185">Reference proteome</keyword>
<dbReference type="EMBL" id="CM029037">
    <property type="protein sequence ID" value="KAG2659022.1"/>
    <property type="molecule type" value="Genomic_DNA"/>
</dbReference>
<accession>A0A8T0XBZ9</accession>
<organism evidence="1 2">
    <name type="scientific">Panicum virgatum</name>
    <name type="common">Blackwell switchgrass</name>
    <dbReference type="NCBI Taxonomy" id="38727"/>
    <lineage>
        <taxon>Eukaryota</taxon>
        <taxon>Viridiplantae</taxon>
        <taxon>Streptophyta</taxon>
        <taxon>Embryophyta</taxon>
        <taxon>Tracheophyta</taxon>
        <taxon>Spermatophyta</taxon>
        <taxon>Magnoliopsida</taxon>
        <taxon>Liliopsida</taxon>
        <taxon>Poales</taxon>
        <taxon>Poaceae</taxon>
        <taxon>PACMAD clade</taxon>
        <taxon>Panicoideae</taxon>
        <taxon>Panicodae</taxon>
        <taxon>Paniceae</taxon>
        <taxon>Panicinae</taxon>
        <taxon>Panicum</taxon>
        <taxon>Panicum sect. Hiantes</taxon>
    </lineage>
</organism>
<protein>
    <submittedName>
        <fullName evidence="1">Uncharacterized protein</fullName>
    </submittedName>
</protein>
<proteinExistence type="predicted"/>
<reference evidence="1" key="1">
    <citation type="submission" date="2020-05" db="EMBL/GenBank/DDBJ databases">
        <title>WGS assembly of Panicum virgatum.</title>
        <authorList>
            <person name="Lovell J.T."/>
            <person name="Jenkins J."/>
            <person name="Shu S."/>
            <person name="Juenger T.E."/>
            <person name="Schmutz J."/>
        </authorList>
    </citation>
    <scope>NUCLEOTIDE SEQUENCE</scope>
    <source>
        <strain evidence="1">AP13</strain>
    </source>
</reference>
<dbReference type="Proteomes" id="UP000823388">
    <property type="component" value="Chromosome 1K"/>
</dbReference>
<dbReference type="PANTHER" id="PTHR31509">
    <property type="entry name" value="BPS1-LIKE PROTEIN"/>
    <property type="match status" value="1"/>
</dbReference>
<gene>
    <name evidence="1" type="ORF">PVAP13_1KG329900</name>
</gene>